<evidence type="ECO:0000256" key="3">
    <source>
        <dbReference type="PROSITE-ProRule" id="PRU00339"/>
    </source>
</evidence>
<evidence type="ECO:0000256" key="4">
    <source>
        <dbReference type="SAM" id="Coils"/>
    </source>
</evidence>
<accession>A0AA35WZ76</accession>
<organism evidence="5 6">
    <name type="scientific">Geodia barretti</name>
    <name type="common">Barrett's horny sponge</name>
    <dbReference type="NCBI Taxonomy" id="519541"/>
    <lineage>
        <taxon>Eukaryota</taxon>
        <taxon>Metazoa</taxon>
        <taxon>Porifera</taxon>
        <taxon>Demospongiae</taxon>
        <taxon>Heteroscleromorpha</taxon>
        <taxon>Tetractinellida</taxon>
        <taxon>Astrophorina</taxon>
        <taxon>Geodiidae</taxon>
        <taxon>Geodia</taxon>
    </lineage>
</organism>
<dbReference type="PROSITE" id="PS50005">
    <property type="entry name" value="TPR"/>
    <property type="match status" value="1"/>
</dbReference>
<evidence type="ECO:0000256" key="1">
    <source>
        <dbReference type="ARBA" id="ARBA00022737"/>
    </source>
</evidence>
<dbReference type="SMART" id="SM00028">
    <property type="entry name" value="TPR"/>
    <property type="match status" value="2"/>
</dbReference>
<comment type="caution">
    <text evidence="5">The sequence shown here is derived from an EMBL/GenBank/DDBJ whole genome shotgun (WGS) entry which is preliminary data.</text>
</comment>
<protein>
    <submittedName>
        <fullName evidence="5">Tetratricopeptide repeat protein 9C</fullName>
    </submittedName>
</protein>
<reference evidence="5" key="1">
    <citation type="submission" date="2023-03" db="EMBL/GenBank/DDBJ databases">
        <authorList>
            <person name="Steffen K."/>
            <person name="Cardenas P."/>
        </authorList>
    </citation>
    <scope>NUCLEOTIDE SEQUENCE</scope>
</reference>
<gene>
    <name evidence="5" type="ORF">GBAR_LOCUS19213</name>
</gene>
<dbReference type="EMBL" id="CASHTH010002709">
    <property type="protein sequence ID" value="CAI8034061.1"/>
    <property type="molecule type" value="Genomic_DNA"/>
</dbReference>
<keyword evidence="2 3" id="KW-0802">TPR repeat</keyword>
<name>A0AA35WZ76_GEOBA</name>
<dbReference type="Pfam" id="PF14559">
    <property type="entry name" value="TPR_19"/>
    <property type="match status" value="1"/>
</dbReference>
<evidence type="ECO:0000313" key="5">
    <source>
        <dbReference type="EMBL" id="CAI8034061.1"/>
    </source>
</evidence>
<keyword evidence="4" id="KW-0175">Coiled coil</keyword>
<dbReference type="AlphaFoldDB" id="A0AA35WZ76"/>
<keyword evidence="6" id="KW-1185">Reference proteome</keyword>
<dbReference type="Proteomes" id="UP001174909">
    <property type="component" value="Unassembled WGS sequence"/>
</dbReference>
<dbReference type="InterPro" id="IPR019734">
    <property type="entry name" value="TPR_rpt"/>
</dbReference>
<feature type="coiled-coil region" evidence="4">
    <location>
        <begin position="154"/>
        <end position="181"/>
    </location>
</feature>
<evidence type="ECO:0000256" key="2">
    <source>
        <dbReference type="ARBA" id="ARBA00022803"/>
    </source>
</evidence>
<evidence type="ECO:0000313" key="6">
    <source>
        <dbReference type="Proteomes" id="UP001174909"/>
    </source>
</evidence>
<dbReference type="PANTHER" id="PTHR11242:SF18">
    <property type="entry name" value="PEPTIDYLPROLYL ISOMERASE"/>
    <property type="match status" value="1"/>
</dbReference>
<proteinExistence type="predicted"/>
<feature type="repeat" description="TPR" evidence="3">
    <location>
        <begin position="121"/>
        <end position="154"/>
    </location>
</feature>
<dbReference type="PANTHER" id="PTHR11242">
    <property type="entry name" value="ARYL HYDROCARBON RECEPTOR INTERACTING PROTEIN RELATED"/>
    <property type="match status" value="1"/>
</dbReference>
<dbReference type="InterPro" id="IPR039663">
    <property type="entry name" value="AIP/AIPL1/TTC9"/>
</dbReference>
<dbReference type="Gene3D" id="1.25.40.10">
    <property type="entry name" value="Tetratricopeptide repeat domain"/>
    <property type="match status" value="1"/>
</dbReference>
<sequence length="186" mass="20855">MQSVGVGEKLVERCSDKLAKAHQLKDEGNREFKAGGYRAAIKKYHHSLMYTRGVVSTGDVSAIPGMEQMVKYVATEDEKIAAKELSLILSNNLAACFLKTGKWEKVLEYASKVLEGDPDNSKALFRRGTARIHLNEPDKAREDLSRAQSLTPDNKEIKKQLALLEKKTRELEEKEKKLYSTMLGGQ</sequence>
<dbReference type="InterPro" id="IPR011990">
    <property type="entry name" value="TPR-like_helical_dom_sf"/>
</dbReference>
<dbReference type="SUPFAM" id="SSF48452">
    <property type="entry name" value="TPR-like"/>
    <property type="match status" value="1"/>
</dbReference>
<keyword evidence="1" id="KW-0677">Repeat</keyword>